<accession>A0A979G7S8</accession>
<evidence type="ECO:0000313" key="1">
    <source>
        <dbReference type="EMBL" id="ACU62213.1"/>
    </source>
</evidence>
<dbReference type="Proteomes" id="UP000002215">
    <property type="component" value="Chromosome"/>
</dbReference>
<sequence length="126" mass="14670">MKQETLNNENDLFAKLLGLIAFQFENNTKPFKVLKAAISYKVHEFDRDHAYNVYKIRRDLGQRTLNHLKEFDEVLENLCSYEGERILIHIFKIDGGLLLFFTSIDCDKIFGFISSGENGEGFEENK</sequence>
<evidence type="ECO:0000313" key="2">
    <source>
        <dbReference type="Proteomes" id="UP000002215"/>
    </source>
</evidence>
<proteinExistence type="predicted"/>
<reference evidence="2" key="1">
    <citation type="submission" date="2009-08" db="EMBL/GenBank/DDBJ databases">
        <title>The complete genome of Chitinophaga pinensis DSM 2588.</title>
        <authorList>
            <consortium name="US DOE Joint Genome Institute (JGI-PGF)"/>
            <person name="Lucas S."/>
            <person name="Copeland A."/>
            <person name="Lapidus A."/>
            <person name="Glavina del Rio T."/>
            <person name="Dalin E."/>
            <person name="Tice H."/>
            <person name="Bruce D."/>
            <person name="Goodwin L."/>
            <person name="Pitluck S."/>
            <person name="Kyrpides N."/>
            <person name="Mavromatis K."/>
            <person name="Ivanova N."/>
            <person name="Mikhailova N."/>
            <person name="Sims D."/>
            <person name="Meinche L."/>
            <person name="Brettin T."/>
            <person name="Detter J.C."/>
            <person name="Han C."/>
            <person name="Larimer F."/>
            <person name="Land M."/>
            <person name="Hauser L."/>
            <person name="Markowitz V."/>
            <person name="Cheng J.-F."/>
            <person name="Hugenholtz P."/>
            <person name="Woyke T."/>
            <person name="Wu D."/>
            <person name="Spring S."/>
            <person name="Klenk H.-P."/>
            <person name="Eisen J.A."/>
        </authorList>
    </citation>
    <scope>NUCLEOTIDE SEQUENCE [LARGE SCALE GENOMIC DNA]</scope>
    <source>
        <strain evidence="2">ATCC 43595 / DSM 2588 / LMG 13176 / NBRC 15968 / NCIMB 11800 / UQM 2034</strain>
    </source>
</reference>
<organism evidence="1 2">
    <name type="scientific">Chitinophaga pinensis (strain ATCC 43595 / DSM 2588 / LMG 13176 / NBRC 15968 / NCIMB 11800 / UQM 2034)</name>
    <dbReference type="NCBI Taxonomy" id="485918"/>
    <lineage>
        <taxon>Bacteria</taxon>
        <taxon>Pseudomonadati</taxon>
        <taxon>Bacteroidota</taxon>
        <taxon>Chitinophagia</taxon>
        <taxon>Chitinophagales</taxon>
        <taxon>Chitinophagaceae</taxon>
        <taxon>Chitinophaga</taxon>
    </lineage>
</organism>
<gene>
    <name evidence="1" type="ordered locus">Cpin_4779</name>
</gene>
<name>A0A979G7S8_CHIPD</name>
<reference evidence="1 2" key="2">
    <citation type="journal article" date="2010" name="Stand. Genomic Sci.">
        <title>Complete genome sequence of Chitinophaga pinensis type strain (UQM 2034).</title>
        <authorList>
            <person name="Glavina Del Rio T."/>
            <person name="Abt B."/>
            <person name="Spring S."/>
            <person name="Lapidus A."/>
            <person name="Nolan M."/>
            <person name="Tice H."/>
            <person name="Copeland A."/>
            <person name="Cheng J.F."/>
            <person name="Chen F."/>
            <person name="Bruce D."/>
            <person name="Goodwin L."/>
            <person name="Pitluck S."/>
            <person name="Ivanova N."/>
            <person name="Mavromatis K."/>
            <person name="Mikhailova N."/>
            <person name="Pati A."/>
            <person name="Chen A."/>
            <person name="Palaniappan K."/>
            <person name="Land M."/>
            <person name="Hauser L."/>
            <person name="Chang Y.J."/>
            <person name="Jeffries C.D."/>
            <person name="Chain P."/>
            <person name="Saunders E."/>
            <person name="Detter J.C."/>
            <person name="Brettin T."/>
            <person name="Rohde M."/>
            <person name="Goker M."/>
            <person name="Bristow J."/>
            <person name="Eisen J.A."/>
            <person name="Markowitz V."/>
            <person name="Hugenholtz P."/>
            <person name="Kyrpides N.C."/>
            <person name="Klenk H.P."/>
            <person name="Lucas S."/>
        </authorList>
    </citation>
    <scope>NUCLEOTIDE SEQUENCE [LARGE SCALE GENOMIC DNA]</scope>
    <source>
        <strain evidence="2">ATCC 43595 / DSM 2588 / LMG 13176 / NBRC 15968 / NCIMB 11800 / UQM 2034</strain>
    </source>
</reference>
<dbReference type="EMBL" id="CP001699">
    <property type="protein sequence ID" value="ACU62213.1"/>
    <property type="molecule type" value="Genomic_DNA"/>
</dbReference>
<protein>
    <submittedName>
        <fullName evidence="1">Uncharacterized protein</fullName>
    </submittedName>
</protein>
<dbReference type="KEGG" id="cpi:Cpin_4779"/>
<dbReference type="AlphaFoldDB" id="A0A979G7S8"/>